<dbReference type="InterPro" id="IPR050595">
    <property type="entry name" value="Bact_response_regulator"/>
</dbReference>
<dbReference type="PANTHER" id="PTHR44591:SF14">
    <property type="entry name" value="PROTEIN PILG"/>
    <property type="match status" value="1"/>
</dbReference>
<accession>A0ABU9UDZ5</accession>
<evidence type="ECO:0000256" key="2">
    <source>
        <dbReference type="ARBA" id="ARBA00023012"/>
    </source>
</evidence>
<dbReference type="InterPro" id="IPR001789">
    <property type="entry name" value="Sig_transdc_resp-reg_receiver"/>
</dbReference>
<evidence type="ECO:0000256" key="3">
    <source>
        <dbReference type="PROSITE-ProRule" id="PRU00169"/>
    </source>
</evidence>
<name>A0ABU9UDZ5_9SPIR</name>
<dbReference type="PROSITE" id="PS50110">
    <property type="entry name" value="RESPONSE_REGULATORY"/>
    <property type="match status" value="1"/>
</dbReference>
<evidence type="ECO:0000256" key="1">
    <source>
        <dbReference type="ARBA" id="ARBA00022553"/>
    </source>
</evidence>
<keyword evidence="2" id="KW-0902">Two-component regulatory system</keyword>
<keyword evidence="1 3" id="KW-0597">Phosphoprotein</keyword>
<dbReference type="SMART" id="SM00448">
    <property type="entry name" value="REC"/>
    <property type="match status" value="1"/>
</dbReference>
<dbReference type="SUPFAM" id="SSF52172">
    <property type="entry name" value="CheY-like"/>
    <property type="match status" value="1"/>
</dbReference>
<evidence type="ECO:0000313" key="5">
    <source>
        <dbReference type="EMBL" id="MEM5948896.1"/>
    </source>
</evidence>
<dbReference type="EMBL" id="JBCHKQ010000006">
    <property type="protein sequence ID" value="MEM5948896.1"/>
    <property type="molecule type" value="Genomic_DNA"/>
</dbReference>
<proteinExistence type="predicted"/>
<dbReference type="Proteomes" id="UP001466331">
    <property type="component" value="Unassembled WGS sequence"/>
</dbReference>
<dbReference type="InterPro" id="IPR011006">
    <property type="entry name" value="CheY-like_superfamily"/>
</dbReference>
<dbReference type="RefSeq" id="WP_420070347.1">
    <property type="nucleotide sequence ID" value="NZ_JBCHKQ010000006.1"/>
</dbReference>
<organism evidence="5 6">
    <name type="scientific">Rarispira pelagica</name>
    <dbReference type="NCBI Taxonomy" id="3141764"/>
    <lineage>
        <taxon>Bacteria</taxon>
        <taxon>Pseudomonadati</taxon>
        <taxon>Spirochaetota</taxon>
        <taxon>Spirochaetia</taxon>
        <taxon>Winmispirales</taxon>
        <taxon>Winmispiraceae</taxon>
        <taxon>Rarispira</taxon>
    </lineage>
</organism>
<keyword evidence="6" id="KW-1185">Reference proteome</keyword>
<dbReference type="Gene3D" id="3.40.50.2300">
    <property type="match status" value="1"/>
</dbReference>
<reference evidence="5 6" key="1">
    <citation type="submission" date="2024-03" db="EMBL/GenBank/DDBJ databases">
        <title>Ignisphaera cupida sp. nov., a hyperthermophilic hydrolytic archaeon from a hot spring of Kamchatka, and proposal of Ignisphaeraceae fam. nov.</title>
        <authorList>
            <person name="Podosokorskaya O.A."/>
            <person name="Elcheninov A.G."/>
            <person name="Maltseva A.I."/>
            <person name="Zayulina K.S."/>
            <person name="Novikov A."/>
            <person name="Merkel A.Y."/>
        </authorList>
    </citation>
    <scope>NUCLEOTIDE SEQUENCE [LARGE SCALE GENOMIC DNA]</scope>
    <source>
        <strain evidence="5 6">38H-sp</strain>
    </source>
</reference>
<evidence type="ECO:0000259" key="4">
    <source>
        <dbReference type="PROSITE" id="PS50110"/>
    </source>
</evidence>
<feature type="modified residue" description="4-aspartylphosphate" evidence="3">
    <location>
        <position position="54"/>
    </location>
</feature>
<gene>
    <name evidence="5" type="ORF">WKV44_10125</name>
</gene>
<evidence type="ECO:0000313" key="6">
    <source>
        <dbReference type="Proteomes" id="UP001466331"/>
    </source>
</evidence>
<protein>
    <submittedName>
        <fullName evidence="5">Response regulator</fullName>
    </submittedName>
</protein>
<dbReference type="Pfam" id="PF00072">
    <property type="entry name" value="Response_reg"/>
    <property type="match status" value="1"/>
</dbReference>
<feature type="domain" description="Response regulatory" evidence="4">
    <location>
        <begin position="4"/>
        <end position="119"/>
    </location>
</feature>
<dbReference type="PANTHER" id="PTHR44591">
    <property type="entry name" value="STRESS RESPONSE REGULATOR PROTEIN 1"/>
    <property type="match status" value="1"/>
</dbReference>
<comment type="caution">
    <text evidence="5">The sequence shown here is derived from an EMBL/GenBank/DDBJ whole genome shotgun (WGS) entry which is preliminary data.</text>
</comment>
<sequence>MQKRIAVADDLAFMRLILRQIVEKEGHIVVGEASNGLEAVSLCRKTLPDLLFLDIAMPVIDGLRALERIRTLCPSVSVIMCSGLGEQDLIVRAIQLGARDFVTKPFREERIVSAMRKALCY</sequence>